<keyword evidence="1" id="KW-0732">Signal</keyword>
<evidence type="ECO:0000256" key="1">
    <source>
        <dbReference type="SAM" id="SignalP"/>
    </source>
</evidence>
<reference evidence="2" key="1">
    <citation type="submission" date="2023-07" db="EMBL/GenBank/DDBJ databases">
        <title>Sorghum-associated microbial communities from plants grown in Nebraska, USA.</title>
        <authorList>
            <person name="Schachtman D."/>
        </authorList>
    </citation>
    <scope>NUCLEOTIDE SEQUENCE</scope>
    <source>
        <strain evidence="2">BE80</strain>
    </source>
</reference>
<comment type="caution">
    <text evidence="2">The sequence shown here is derived from an EMBL/GenBank/DDBJ whole genome shotgun (WGS) entry which is preliminary data.</text>
</comment>
<feature type="chain" id="PRO_5042845926" evidence="1">
    <location>
        <begin position="22"/>
        <end position="157"/>
    </location>
</feature>
<dbReference type="RefSeq" id="WP_310144101.1">
    <property type="nucleotide sequence ID" value="NZ_JAVDTR010000015.1"/>
</dbReference>
<sequence length="157" mass="17536">MNGKKIVWLSSCLLLSCALLAGCGDKESEILPADVQSAGQEISQKDAQSQIIKDKQAIIDETRYEGEELELVQLLNLSIKLRNERNETEYMKLITDDSPVGQMNTKKVTEVKIENIGDISDTQGTISAMIEMEGADSSLITYVFQKKDGEWKIYDID</sequence>
<accession>A0AAP5LT10</accession>
<dbReference type="EMBL" id="JAVDTR010000015">
    <property type="protein sequence ID" value="MDR6726154.1"/>
    <property type="molecule type" value="Genomic_DNA"/>
</dbReference>
<dbReference type="Proteomes" id="UP001254832">
    <property type="component" value="Unassembled WGS sequence"/>
</dbReference>
<dbReference type="PROSITE" id="PS51257">
    <property type="entry name" value="PROKAR_LIPOPROTEIN"/>
    <property type="match status" value="1"/>
</dbReference>
<feature type="signal peptide" evidence="1">
    <location>
        <begin position="1"/>
        <end position="21"/>
    </location>
</feature>
<name>A0AAP5LT10_PAEAM</name>
<evidence type="ECO:0000313" key="2">
    <source>
        <dbReference type="EMBL" id="MDR6726154.1"/>
    </source>
</evidence>
<organism evidence="2 3">
    <name type="scientific">Paenibacillus amylolyticus</name>
    <dbReference type="NCBI Taxonomy" id="1451"/>
    <lineage>
        <taxon>Bacteria</taxon>
        <taxon>Bacillati</taxon>
        <taxon>Bacillota</taxon>
        <taxon>Bacilli</taxon>
        <taxon>Bacillales</taxon>
        <taxon>Paenibacillaceae</taxon>
        <taxon>Paenibacillus</taxon>
    </lineage>
</organism>
<proteinExistence type="predicted"/>
<evidence type="ECO:0000313" key="3">
    <source>
        <dbReference type="Proteomes" id="UP001254832"/>
    </source>
</evidence>
<dbReference type="AlphaFoldDB" id="A0AAP5LT10"/>
<protein>
    <submittedName>
        <fullName evidence="2">Small secreted protein</fullName>
    </submittedName>
</protein>
<gene>
    <name evidence="2" type="ORF">J2W91_004660</name>
</gene>